<sequence>MAGWRLTKSLPTSGSNNMRLDEQLFLDHEEGNNLSTLRIYAWDPPCVSFGYSQEIKKELIPKGWEAVKRPTGGGIVFHNLSEVTYSIVTDLNAFGEKLIPSYIKISKAIVAGLQKLGIKAEVSEGENSNSRRNDLCFSYPAEYEIVFAGRKLVGSAQKRGKRTLLQQGSILVKDDENSYPAEAITIEEILGRVPAFDEIADALKQGFTERLNCEF</sequence>
<gene>
    <name evidence="2" type="ORF">A2438_00490</name>
</gene>
<dbReference type="PANTHER" id="PTHR43679">
    <property type="entry name" value="OCTANOYLTRANSFERASE LIPM-RELATED"/>
    <property type="match status" value="1"/>
</dbReference>
<proteinExistence type="predicted"/>
<dbReference type="Pfam" id="PF21948">
    <property type="entry name" value="LplA-B_cat"/>
    <property type="match status" value="1"/>
</dbReference>
<dbReference type="SUPFAM" id="SSF55681">
    <property type="entry name" value="Class II aaRS and biotin synthetases"/>
    <property type="match status" value="1"/>
</dbReference>
<dbReference type="InterPro" id="IPR045864">
    <property type="entry name" value="aa-tRNA-synth_II/BPL/LPL"/>
</dbReference>
<organism evidence="2 3">
    <name type="scientific">candidate division WOR-1 bacterium RIFOXYC2_FULL_46_14</name>
    <dbReference type="NCBI Taxonomy" id="1802587"/>
    <lineage>
        <taxon>Bacteria</taxon>
        <taxon>Bacillati</taxon>
        <taxon>Saganbacteria</taxon>
    </lineage>
</organism>
<protein>
    <recommendedName>
        <fullName evidence="1">BPL/LPL catalytic domain-containing protein</fullName>
    </recommendedName>
</protein>
<dbReference type="PROSITE" id="PS51733">
    <property type="entry name" value="BPL_LPL_CATALYTIC"/>
    <property type="match status" value="1"/>
</dbReference>
<dbReference type="CDD" id="cd16443">
    <property type="entry name" value="LplA"/>
    <property type="match status" value="1"/>
</dbReference>
<reference evidence="2 3" key="1">
    <citation type="journal article" date="2016" name="Nat. Commun.">
        <title>Thousands of microbial genomes shed light on interconnected biogeochemical processes in an aquifer system.</title>
        <authorList>
            <person name="Anantharaman K."/>
            <person name="Brown C.T."/>
            <person name="Hug L.A."/>
            <person name="Sharon I."/>
            <person name="Castelle C.J."/>
            <person name="Probst A.J."/>
            <person name="Thomas B.C."/>
            <person name="Singh A."/>
            <person name="Wilkins M.J."/>
            <person name="Karaoz U."/>
            <person name="Brodie E.L."/>
            <person name="Williams K.H."/>
            <person name="Hubbard S.S."/>
            <person name="Banfield J.F."/>
        </authorList>
    </citation>
    <scope>NUCLEOTIDE SEQUENCE [LARGE SCALE GENOMIC DNA]</scope>
</reference>
<evidence type="ECO:0000259" key="1">
    <source>
        <dbReference type="PROSITE" id="PS51733"/>
    </source>
</evidence>
<dbReference type="Gene3D" id="3.30.930.10">
    <property type="entry name" value="Bira Bifunctional Protein, Domain 2"/>
    <property type="match status" value="1"/>
</dbReference>
<dbReference type="EMBL" id="MEUJ01000002">
    <property type="protein sequence ID" value="OGC40764.1"/>
    <property type="molecule type" value="Genomic_DNA"/>
</dbReference>
<comment type="caution">
    <text evidence="2">The sequence shown here is derived from an EMBL/GenBank/DDBJ whole genome shotgun (WGS) entry which is preliminary data.</text>
</comment>
<dbReference type="InterPro" id="IPR050664">
    <property type="entry name" value="Octanoyltrans_LipM/LipL"/>
</dbReference>
<name>A0A1F4U722_UNCSA</name>
<accession>A0A1F4U722</accession>
<dbReference type="Proteomes" id="UP000179242">
    <property type="component" value="Unassembled WGS sequence"/>
</dbReference>
<dbReference type="InterPro" id="IPR004143">
    <property type="entry name" value="BPL_LPL_catalytic"/>
</dbReference>
<evidence type="ECO:0000313" key="3">
    <source>
        <dbReference type="Proteomes" id="UP000179242"/>
    </source>
</evidence>
<dbReference type="PANTHER" id="PTHR43679:SF2">
    <property type="entry name" value="OCTANOYL-[GCVH]:PROTEIN N-OCTANOYLTRANSFERASE"/>
    <property type="match status" value="1"/>
</dbReference>
<dbReference type="AlphaFoldDB" id="A0A1F4U722"/>
<evidence type="ECO:0000313" key="2">
    <source>
        <dbReference type="EMBL" id="OGC40764.1"/>
    </source>
</evidence>
<feature type="domain" description="BPL/LPL catalytic" evidence="1">
    <location>
        <begin position="31"/>
        <end position="215"/>
    </location>
</feature>